<evidence type="ECO:0000259" key="5">
    <source>
        <dbReference type="Pfam" id="PF00171"/>
    </source>
</evidence>
<dbReference type="PROSITE" id="PS00687">
    <property type="entry name" value="ALDEHYDE_DEHYDR_GLU"/>
    <property type="match status" value="1"/>
</dbReference>
<dbReference type="EMBL" id="VBOZ01000035">
    <property type="protein sequence ID" value="TMQ62910.1"/>
    <property type="molecule type" value="Genomic_DNA"/>
</dbReference>
<dbReference type="InterPro" id="IPR016163">
    <property type="entry name" value="Ald_DH_C"/>
</dbReference>
<dbReference type="Proteomes" id="UP000317691">
    <property type="component" value="Unassembled WGS sequence"/>
</dbReference>
<evidence type="ECO:0000313" key="6">
    <source>
        <dbReference type="EMBL" id="TMQ62910.1"/>
    </source>
</evidence>
<dbReference type="Pfam" id="PF00171">
    <property type="entry name" value="Aldedh"/>
    <property type="match status" value="1"/>
</dbReference>
<dbReference type="InterPro" id="IPR015590">
    <property type="entry name" value="Aldehyde_DH_dom"/>
</dbReference>
<evidence type="ECO:0000256" key="4">
    <source>
        <dbReference type="RuleBase" id="RU003345"/>
    </source>
</evidence>
<gene>
    <name evidence="6" type="ORF">E6K79_11395</name>
</gene>
<dbReference type="AlphaFoldDB" id="A0A538TH25"/>
<comment type="caution">
    <text evidence="6">The sequence shown here is derived from an EMBL/GenBank/DDBJ whole genome shotgun (WGS) entry which is preliminary data.</text>
</comment>
<evidence type="ECO:0000256" key="1">
    <source>
        <dbReference type="ARBA" id="ARBA00009986"/>
    </source>
</evidence>
<organism evidence="6 7">
    <name type="scientific">Eiseniibacteriota bacterium</name>
    <dbReference type="NCBI Taxonomy" id="2212470"/>
    <lineage>
        <taxon>Bacteria</taxon>
        <taxon>Candidatus Eiseniibacteriota</taxon>
    </lineage>
</organism>
<keyword evidence="2 4" id="KW-0560">Oxidoreductase</keyword>
<dbReference type="FunFam" id="3.40.605.10:FF:000007">
    <property type="entry name" value="NAD/NADP-dependent betaine aldehyde dehydrogenase"/>
    <property type="match status" value="1"/>
</dbReference>
<dbReference type="PANTHER" id="PTHR11699">
    <property type="entry name" value="ALDEHYDE DEHYDROGENASE-RELATED"/>
    <property type="match status" value="1"/>
</dbReference>
<reference evidence="6 7" key="1">
    <citation type="journal article" date="2019" name="Nat. Microbiol.">
        <title>Mediterranean grassland soil C-N compound turnover is dependent on rainfall and depth, and is mediated by genomically divergent microorganisms.</title>
        <authorList>
            <person name="Diamond S."/>
            <person name="Andeer P.F."/>
            <person name="Li Z."/>
            <person name="Crits-Christoph A."/>
            <person name="Burstein D."/>
            <person name="Anantharaman K."/>
            <person name="Lane K.R."/>
            <person name="Thomas B.C."/>
            <person name="Pan C."/>
            <person name="Northen T.R."/>
            <person name="Banfield J.F."/>
        </authorList>
    </citation>
    <scope>NUCLEOTIDE SEQUENCE [LARGE SCALE GENOMIC DNA]</scope>
    <source>
        <strain evidence="6">WS_9</strain>
    </source>
</reference>
<name>A0A538TH25_UNCEI</name>
<evidence type="ECO:0000256" key="3">
    <source>
        <dbReference type="PROSITE-ProRule" id="PRU10007"/>
    </source>
</evidence>
<evidence type="ECO:0000256" key="2">
    <source>
        <dbReference type="ARBA" id="ARBA00023002"/>
    </source>
</evidence>
<dbReference type="Gene3D" id="3.40.605.10">
    <property type="entry name" value="Aldehyde Dehydrogenase, Chain A, domain 1"/>
    <property type="match status" value="1"/>
</dbReference>
<dbReference type="InterPro" id="IPR016162">
    <property type="entry name" value="Ald_DH_N"/>
</dbReference>
<proteinExistence type="inferred from homology"/>
<accession>A0A538TH25</accession>
<dbReference type="InterPro" id="IPR016160">
    <property type="entry name" value="Ald_DH_CS_CYS"/>
</dbReference>
<dbReference type="GO" id="GO:0016620">
    <property type="term" value="F:oxidoreductase activity, acting on the aldehyde or oxo group of donors, NAD or NADP as acceptor"/>
    <property type="evidence" value="ECO:0007669"/>
    <property type="project" value="InterPro"/>
</dbReference>
<sequence>MPAPLLASGGKLLIGAEWREAVSGKRFRTLNPATAEPIAEIAEGDAADIDLAVQAAKQALAGPWGKMSAADRGKILWRLGDLLMRHVEQVGRLETLDTGKPITESTKIDVPLAADVFYYNAGAATKLEGSTIPVSGPFFNYTLREPLGVVGLIVPWNFPLLIASRKVAPALAAGNCVVLKPAEETPLTALRLGELALEAGLPPGVLNVVPGFGPTAGAALVAHTGVAGIAFTGETTTGQLIMQNAAKTLKKVSLELGGKSPNIVFDDADLEAAGRGAMSAIFYNKGEVCTAGSRLFVAKDVHQALLEKVVERSQKLVQGDPLDPKTRLGAQVSQTQIDKIGRYVEIGKKEGAKLVLGGEPAKIGDGRGYFWKPTIFDGVRNSMTIAREEIFGPVLSVIEFDDFDSAIAQANDSAYGLAAAVWTRDIKKAHRAARALHAGTVWINTFNLYDAASPYGGYKASGFGRESGMAGLDFYTQTKSVWVDLS</sequence>
<protein>
    <submittedName>
        <fullName evidence="6">Aldehyde dehydrogenase family protein</fullName>
    </submittedName>
</protein>
<feature type="active site" evidence="3">
    <location>
        <position position="255"/>
    </location>
</feature>
<evidence type="ECO:0000313" key="7">
    <source>
        <dbReference type="Proteomes" id="UP000317691"/>
    </source>
</evidence>
<dbReference type="SUPFAM" id="SSF53720">
    <property type="entry name" value="ALDH-like"/>
    <property type="match status" value="1"/>
</dbReference>
<feature type="domain" description="Aldehyde dehydrogenase" evidence="5">
    <location>
        <begin position="18"/>
        <end position="481"/>
    </location>
</feature>
<dbReference type="Gene3D" id="3.40.309.10">
    <property type="entry name" value="Aldehyde Dehydrogenase, Chain A, domain 2"/>
    <property type="match status" value="1"/>
</dbReference>
<dbReference type="PROSITE" id="PS00070">
    <property type="entry name" value="ALDEHYDE_DEHYDR_CYS"/>
    <property type="match status" value="1"/>
</dbReference>
<dbReference type="InterPro" id="IPR016161">
    <property type="entry name" value="Ald_DH/histidinol_DH"/>
</dbReference>
<comment type="similarity">
    <text evidence="1 4">Belongs to the aldehyde dehydrogenase family.</text>
</comment>
<dbReference type="InterPro" id="IPR029510">
    <property type="entry name" value="Ald_DH_CS_GLU"/>
</dbReference>
<dbReference type="FunFam" id="3.40.309.10:FF:000012">
    <property type="entry name" value="Betaine aldehyde dehydrogenase"/>
    <property type="match status" value="1"/>
</dbReference>